<reference evidence="1" key="1">
    <citation type="journal article" date="2014" name="Front. Microbiol.">
        <title>High frequency of phylogenetically diverse reductive dehalogenase-homologous genes in deep subseafloor sedimentary metagenomes.</title>
        <authorList>
            <person name="Kawai M."/>
            <person name="Futagami T."/>
            <person name="Toyoda A."/>
            <person name="Takaki Y."/>
            <person name="Nishi S."/>
            <person name="Hori S."/>
            <person name="Arai W."/>
            <person name="Tsubouchi T."/>
            <person name="Morono Y."/>
            <person name="Uchiyama I."/>
            <person name="Ito T."/>
            <person name="Fujiyama A."/>
            <person name="Inagaki F."/>
            <person name="Takami H."/>
        </authorList>
    </citation>
    <scope>NUCLEOTIDE SEQUENCE</scope>
    <source>
        <strain evidence="1">Expedition CK06-06</strain>
    </source>
</reference>
<organism evidence="1">
    <name type="scientific">marine sediment metagenome</name>
    <dbReference type="NCBI Taxonomy" id="412755"/>
    <lineage>
        <taxon>unclassified sequences</taxon>
        <taxon>metagenomes</taxon>
        <taxon>ecological metagenomes</taxon>
    </lineage>
</organism>
<comment type="caution">
    <text evidence="1">The sequence shown here is derived from an EMBL/GenBank/DDBJ whole genome shotgun (WGS) entry which is preliminary data.</text>
</comment>
<gene>
    <name evidence="1" type="ORF">S03H2_13112</name>
</gene>
<dbReference type="EMBL" id="BARU01006660">
    <property type="protein sequence ID" value="GAH35095.1"/>
    <property type="molecule type" value="Genomic_DNA"/>
</dbReference>
<protein>
    <submittedName>
        <fullName evidence="1">Uncharacterized protein</fullName>
    </submittedName>
</protein>
<accession>X1FRE1</accession>
<dbReference type="AlphaFoldDB" id="X1FRE1"/>
<dbReference type="PANTHER" id="PTHR30012">
    <property type="entry name" value="GENERAL SECRETION PATHWAY PROTEIN"/>
    <property type="match status" value="1"/>
</dbReference>
<proteinExistence type="predicted"/>
<feature type="non-terminal residue" evidence="1">
    <location>
        <position position="90"/>
    </location>
</feature>
<sequence>MAKFTCICVDPQGQRVETRYEADSIPEVTSFLRDRNLTPISVEEIKSDTFARQTMRELRGLLAARQIKASEKAVFFRQLATMLKAGMNLL</sequence>
<dbReference type="InterPro" id="IPR003004">
    <property type="entry name" value="GspF/PilC"/>
</dbReference>
<evidence type="ECO:0000313" key="1">
    <source>
        <dbReference type="EMBL" id="GAH35095.1"/>
    </source>
</evidence>
<dbReference type="PANTHER" id="PTHR30012:SF0">
    <property type="entry name" value="TYPE II SECRETION SYSTEM PROTEIN F-RELATED"/>
    <property type="match status" value="1"/>
</dbReference>
<name>X1FRE1_9ZZZZ</name>